<evidence type="ECO:0000313" key="3">
    <source>
        <dbReference type="EMBL" id="GMI27597.1"/>
    </source>
</evidence>
<feature type="signal peptide" evidence="2">
    <location>
        <begin position="1"/>
        <end position="17"/>
    </location>
</feature>
<sequence length="211" mass="21209">MKCSLLALLALALPASGHYVWQSVSGDLSSTSLTFSEKAGSPGKMFLLARLQDKLAVTFTSAADGAAPSQLPVAAERAGAAGGRLLAALPASYAAEAAALEAAADYGIFTEGGPAANLQYYTSAARVTAPNDWFAVQDLLGNAFEVTLRDPYMSAGSAGDVGLKAPAGSSSCRGRSGSREAQKWVALSEGMPGMERGGGLGTGGGTKETGA</sequence>
<feature type="chain" id="PRO_5047325970" evidence="2">
    <location>
        <begin position="18"/>
        <end position="211"/>
    </location>
</feature>
<organism evidence="3 4">
    <name type="scientific">Tetraparma gracilis</name>
    <dbReference type="NCBI Taxonomy" id="2962635"/>
    <lineage>
        <taxon>Eukaryota</taxon>
        <taxon>Sar</taxon>
        <taxon>Stramenopiles</taxon>
        <taxon>Ochrophyta</taxon>
        <taxon>Bolidophyceae</taxon>
        <taxon>Parmales</taxon>
        <taxon>Triparmaceae</taxon>
        <taxon>Tetraparma</taxon>
    </lineage>
</organism>
<protein>
    <submittedName>
        <fullName evidence="3">Uncharacterized protein</fullName>
    </submittedName>
</protein>
<dbReference type="EMBL" id="BRYB01005672">
    <property type="protein sequence ID" value="GMI27597.1"/>
    <property type="molecule type" value="Genomic_DNA"/>
</dbReference>
<feature type="compositionally biased region" description="Gly residues" evidence="1">
    <location>
        <begin position="195"/>
        <end position="211"/>
    </location>
</feature>
<evidence type="ECO:0000256" key="1">
    <source>
        <dbReference type="SAM" id="MobiDB-lite"/>
    </source>
</evidence>
<evidence type="ECO:0000313" key="4">
    <source>
        <dbReference type="Proteomes" id="UP001165060"/>
    </source>
</evidence>
<gene>
    <name evidence="3" type="ORF">TeGR_g11753</name>
</gene>
<comment type="caution">
    <text evidence="3">The sequence shown here is derived from an EMBL/GenBank/DDBJ whole genome shotgun (WGS) entry which is preliminary data.</text>
</comment>
<name>A0ABQ6MKI0_9STRA</name>
<feature type="non-terminal residue" evidence="3">
    <location>
        <position position="211"/>
    </location>
</feature>
<proteinExistence type="predicted"/>
<feature type="region of interest" description="Disordered" evidence="1">
    <location>
        <begin position="187"/>
        <end position="211"/>
    </location>
</feature>
<keyword evidence="2" id="KW-0732">Signal</keyword>
<accession>A0ABQ6MKI0</accession>
<reference evidence="3 4" key="1">
    <citation type="journal article" date="2023" name="Commun. Biol.">
        <title>Genome analysis of Parmales, the sister group of diatoms, reveals the evolutionary specialization of diatoms from phago-mixotrophs to photoautotrophs.</title>
        <authorList>
            <person name="Ban H."/>
            <person name="Sato S."/>
            <person name="Yoshikawa S."/>
            <person name="Yamada K."/>
            <person name="Nakamura Y."/>
            <person name="Ichinomiya M."/>
            <person name="Sato N."/>
            <person name="Blanc-Mathieu R."/>
            <person name="Endo H."/>
            <person name="Kuwata A."/>
            <person name="Ogata H."/>
        </authorList>
    </citation>
    <scope>NUCLEOTIDE SEQUENCE [LARGE SCALE GENOMIC DNA]</scope>
</reference>
<dbReference type="Proteomes" id="UP001165060">
    <property type="component" value="Unassembled WGS sequence"/>
</dbReference>
<keyword evidence="4" id="KW-1185">Reference proteome</keyword>
<evidence type="ECO:0000256" key="2">
    <source>
        <dbReference type="SAM" id="SignalP"/>
    </source>
</evidence>